<keyword evidence="2" id="KW-1185">Reference proteome</keyword>
<dbReference type="OrthoDB" id="2504565at2759"/>
<evidence type="ECO:0000313" key="2">
    <source>
        <dbReference type="Proteomes" id="UP000765509"/>
    </source>
</evidence>
<gene>
    <name evidence="1" type="ORF">O181_119428</name>
</gene>
<reference evidence="1" key="1">
    <citation type="submission" date="2021-03" db="EMBL/GenBank/DDBJ databases">
        <title>Draft genome sequence of rust myrtle Austropuccinia psidii MF-1, a brazilian biotype.</title>
        <authorList>
            <person name="Quecine M.C."/>
            <person name="Pachon D.M.R."/>
            <person name="Bonatelli M.L."/>
            <person name="Correr F.H."/>
            <person name="Franceschini L.M."/>
            <person name="Leite T.F."/>
            <person name="Margarido G.R.A."/>
            <person name="Almeida C.A."/>
            <person name="Ferrarezi J.A."/>
            <person name="Labate C.A."/>
        </authorList>
    </citation>
    <scope>NUCLEOTIDE SEQUENCE</scope>
    <source>
        <strain evidence="1">MF-1</strain>
    </source>
</reference>
<accession>A0A9Q3KE36</accession>
<dbReference type="AlphaFoldDB" id="A0A9Q3KE36"/>
<dbReference type="EMBL" id="AVOT02105735">
    <property type="protein sequence ID" value="MBW0579713.1"/>
    <property type="molecule type" value="Genomic_DNA"/>
</dbReference>
<organism evidence="1 2">
    <name type="scientific">Austropuccinia psidii MF-1</name>
    <dbReference type="NCBI Taxonomy" id="1389203"/>
    <lineage>
        <taxon>Eukaryota</taxon>
        <taxon>Fungi</taxon>
        <taxon>Dikarya</taxon>
        <taxon>Basidiomycota</taxon>
        <taxon>Pucciniomycotina</taxon>
        <taxon>Pucciniomycetes</taxon>
        <taxon>Pucciniales</taxon>
        <taxon>Sphaerophragmiaceae</taxon>
        <taxon>Austropuccinia</taxon>
    </lineage>
</organism>
<proteinExistence type="predicted"/>
<evidence type="ECO:0000313" key="1">
    <source>
        <dbReference type="EMBL" id="MBW0579713.1"/>
    </source>
</evidence>
<dbReference type="Proteomes" id="UP000765509">
    <property type="component" value="Unassembled WGS sequence"/>
</dbReference>
<sequence>MSTNMPTLEEVFSQIELAMAQQGENVVKEEPLALRVQGKKARCFGGKHNPMAPHQELECFQLYPEKKEAFSNRLKKRKEEGKSSEPHDYAIYSALSEITLLFLTVEPLFRYLKI</sequence>
<protein>
    <submittedName>
        <fullName evidence="1">Uncharacterized protein</fullName>
    </submittedName>
</protein>
<name>A0A9Q3KE36_9BASI</name>
<comment type="caution">
    <text evidence="1">The sequence shown here is derived from an EMBL/GenBank/DDBJ whole genome shotgun (WGS) entry which is preliminary data.</text>
</comment>